<feature type="compositionally biased region" description="Polar residues" evidence="1">
    <location>
        <begin position="1"/>
        <end position="10"/>
    </location>
</feature>
<sequence length="239" mass="26619">MTFSLPSSSYGLPAPAPKSQFETRTNLDSSPDDLRTYMIGHLSLFGTSASMNSLLRKTHIPVPTQMHTGWPATCISPNAVAKTPVTAQFRRPLAQSELIPLSDCLARTGWWQTWSNARSTLCKVSSYAIARIRRPTMATGTPPELSSTPRQQVTSRYCHDFPYFGHAQSKMSGNPQVREQNPVAFGERTPDGRVSLPPVSTYTRLVQCHSKKLLQLRLSSHNLRTIQLSHPQLHNKPLI</sequence>
<dbReference type="Proteomes" id="UP000070054">
    <property type="component" value="Unassembled WGS sequence"/>
</dbReference>
<dbReference type="EMBL" id="JEMN01001151">
    <property type="protein sequence ID" value="KXH46222.1"/>
    <property type="molecule type" value="Genomic_DNA"/>
</dbReference>
<evidence type="ECO:0000313" key="3">
    <source>
        <dbReference type="Proteomes" id="UP000070054"/>
    </source>
</evidence>
<protein>
    <submittedName>
        <fullName evidence="2">Uncharacterized protein</fullName>
    </submittedName>
</protein>
<reference evidence="2 3" key="1">
    <citation type="submission" date="2014-02" db="EMBL/GenBank/DDBJ databases">
        <title>The genome sequence of Colletotrichum nymphaeae SA-01.</title>
        <authorList>
            <person name="Baroncelli R."/>
            <person name="Thon M.R."/>
        </authorList>
    </citation>
    <scope>NUCLEOTIDE SEQUENCE [LARGE SCALE GENOMIC DNA]</scope>
    <source>
        <strain evidence="2 3">SA-01</strain>
    </source>
</reference>
<organism evidence="2 3">
    <name type="scientific">Colletotrichum nymphaeae SA-01</name>
    <dbReference type="NCBI Taxonomy" id="1460502"/>
    <lineage>
        <taxon>Eukaryota</taxon>
        <taxon>Fungi</taxon>
        <taxon>Dikarya</taxon>
        <taxon>Ascomycota</taxon>
        <taxon>Pezizomycotina</taxon>
        <taxon>Sordariomycetes</taxon>
        <taxon>Hypocreomycetidae</taxon>
        <taxon>Glomerellales</taxon>
        <taxon>Glomerellaceae</taxon>
        <taxon>Colletotrichum</taxon>
        <taxon>Colletotrichum acutatum species complex</taxon>
    </lineage>
</organism>
<evidence type="ECO:0000256" key="1">
    <source>
        <dbReference type="SAM" id="MobiDB-lite"/>
    </source>
</evidence>
<comment type="caution">
    <text evidence="2">The sequence shown here is derived from an EMBL/GenBank/DDBJ whole genome shotgun (WGS) entry which is preliminary data.</text>
</comment>
<proteinExistence type="predicted"/>
<gene>
    <name evidence="2" type="ORF">CNYM01_05019</name>
</gene>
<accession>A0A135TDL2</accession>
<evidence type="ECO:0000313" key="2">
    <source>
        <dbReference type="EMBL" id="KXH46222.1"/>
    </source>
</evidence>
<feature type="region of interest" description="Disordered" evidence="1">
    <location>
        <begin position="1"/>
        <end position="26"/>
    </location>
</feature>
<dbReference type="AlphaFoldDB" id="A0A135TDL2"/>
<name>A0A135TDL2_9PEZI</name>
<keyword evidence="3" id="KW-1185">Reference proteome</keyword>